<sequence length="96" mass="10932">MITLAAIRDARVETSENSNVFGEKLKHVYLFNVDATIEAIYEPINFLDLYKYRDEDIVSYRVTINGFVYTITEIGGEYIAVPQLGGEVTFFKIVSL</sequence>
<dbReference type="RefSeq" id="YP_009813058.1">
    <property type="nucleotide sequence ID" value="NC_048073.1"/>
</dbReference>
<keyword evidence="2" id="KW-1185">Reference proteome</keyword>
<reference evidence="1 2" key="1">
    <citation type="submission" date="2018-08" db="EMBL/GenBank/DDBJ databases">
        <title>Characterization and Complete Genome Sequence Analysis of a Lytic Bacteriophage FEC19 infecting Escherichia coli O157:H7.</title>
        <authorList>
            <person name="Fan C."/>
            <person name="Zhao C."/>
            <person name="Tie D."/>
            <person name="Sun Y."/>
        </authorList>
    </citation>
    <scope>NUCLEOTIDE SEQUENCE [LARGE SCALE GENOMIC DNA]</scope>
</reference>
<dbReference type="GeneID" id="55004133"/>
<proteinExistence type="predicted"/>
<evidence type="ECO:0000313" key="1">
    <source>
        <dbReference type="EMBL" id="AYD85521.1"/>
    </source>
</evidence>
<accession>A0A386KMA4</accession>
<protein>
    <submittedName>
        <fullName evidence="1">Uncharacterized protein</fullName>
    </submittedName>
</protein>
<evidence type="ECO:0000313" key="2">
    <source>
        <dbReference type="Proteomes" id="UP000268320"/>
    </source>
</evidence>
<dbReference type="Proteomes" id="UP000268320">
    <property type="component" value="Genome"/>
</dbReference>
<dbReference type="EMBL" id="MH816966">
    <property type="protein sequence ID" value="AYD85521.1"/>
    <property type="molecule type" value="Genomic_DNA"/>
</dbReference>
<organism evidence="1 2">
    <name type="scientific">Escherichia phage FEC19</name>
    <dbReference type="NCBI Taxonomy" id="2315486"/>
    <lineage>
        <taxon>Viruses</taxon>
        <taxon>Duplodnaviria</taxon>
        <taxon>Heunggongvirae</taxon>
        <taxon>Uroviricota</taxon>
        <taxon>Caudoviricetes</taxon>
        <taxon>Lindbergviridae</taxon>
        <taxon>Wifcevirus</taxon>
        <taxon>Wifcevirus FEC19</taxon>
    </lineage>
</organism>
<name>A0A386KMA4_9CAUD</name>
<dbReference type="KEGG" id="vg:55004133"/>